<keyword evidence="2" id="KW-1185">Reference proteome</keyword>
<evidence type="ECO:0000313" key="1">
    <source>
        <dbReference type="EMBL" id="MBB2169633.1"/>
    </source>
</evidence>
<dbReference type="PANTHER" id="PTHR30160:SF1">
    <property type="entry name" value="LIPOPOLYSACCHARIDE 1,2-N-ACETYLGLUCOSAMINETRANSFERASE-RELATED"/>
    <property type="match status" value="1"/>
</dbReference>
<evidence type="ECO:0000313" key="2">
    <source>
        <dbReference type="Proteomes" id="UP000559860"/>
    </source>
</evidence>
<dbReference type="SUPFAM" id="SSF53756">
    <property type="entry name" value="UDP-Glycosyltransferase/glycogen phosphorylase"/>
    <property type="match status" value="1"/>
</dbReference>
<protein>
    <submittedName>
        <fullName evidence="1">Uncharacterized protein</fullName>
    </submittedName>
</protein>
<accession>A0A7W4NZH0</accession>
<dbReference type="PANTHER" id="PTHR30160">
    <property type="entry name" value="TETRAACYLDISACCHARIDE 4'-KINASE-RELATED"/>
    <property type="match status" value="1"/>
</dbReference>
<dbReference type="EMBL" id="JABEQD010000011">
    <property type="protein sequence ID" value="MBB2169633.1"/>
    <property type="molecule type" value="Genomic_DNA"/>
</dbReference>
<dbReference type="Gene3D" id="3.40.50.2000">
    <property type="entry name" value="Glycogen Phosphorylase B"/>
    <property type="match status" value="1"/>
</dbReference>
<organism evidence="1 2">
    <name type="scientific">Gluconacetobacter aggeris</name>
    <dbReference type="NCBI Taxonomy" id="1286186"/>
    <lineage>
        <taxon>Bacteria</taxon>
        <taxon>Pseudomonadati</taxon>
        <taxon>Pseudomonadota</taxon>
        <taxon>Alphaproteobacteria</taxon>
        <taxon>Acetobacterales</taxon>
        <taxon>Acetobacteraceae</taxon>
        <taxon>Gluconacetobacter</taxon>
    </lineage>
</organism>
<gene>
    <name evidence="1" type="ORF">HLH36_14950</name>
</gene>
<comment type="caution">
    <text evidence="1">The sequence shown here is derived from an EMBL/GenBank/DDBJ whole genome shotgun (WGS) entry which is preliminary data.</text>
</comment>
<reference evidence="1 2" key="1">
    <citation type="submission" date="2020-04" db="EMBL/GenBank/DDBJ databases">
        <title>Description of novel Gluconacetobacter.</title>
        <authorList>
            <person name="Sombolestani A."/>
        </authorList>
    </citation>
    <scope>NUCLEOTIDE SEQUENCE [LARGE SCALE GENOMIC DNA]</scope>
    <source>
        <strain evidence="1 2">LMG 27801</strain>
    </source>
</reference>
<dbReference type="RefSeq" id="WP_182987124.1">
    <property type="nucleotide sequence ID" value="NZ_JABEQD010000011.1"/>
</dbReference>
<dbReference type="Gene3D" id="3.40.50.150">
    <property type="entry name" value="Vaccinia Virus protein VP39"/>
    <property type="match status" value="1"/>
</dbReference>
<dbReference type="GO" id="GO:0009244">
    <property type="term" value="P:lipopolysaccharide core region biosynthetic process"/>
    <property type="evidence" value="ECO:0007669"/>
    <property type="project" value="TreeGrafter"/>
</dbReference>
<dbReference type="GO" id="GO:0008713">
    <property type="term" value="F:ADP-heptose-lipopolysaccharide heptosyltransferase activity"/>
    <property type="evidence" value="ECO:0007669"/>
    <property type="project" value="TreeGrafter"/>
</dbReference>
<dbReference type="Proteomes" id="UP000559860">
    <property type="component" value="Unassembled WGS sequence"/>
</dbReference>
<proteinExistence type="predicted"/>
<dbReference type="AlphaFoldDB" id="A0A7W4NZH0"/>
<dbReference type="SUPFAM" id="SSF53335">
    <property type="entry name" value="S-adenosyl-L-methionine-dependent methyltransferases"/>
    <property type="match status" value="1"/>
</dbReference>
<dbReference type="InterPro" id="IPR029063">
    <property type="entry name" value="SAM-dependent_MTases_sf"/>
</dbReference>
<name>A0A7W4NZH0_9PROT</name>
<sequence length="592" mass="66713">MLSTVIRLISGEGVEMLSVRAKIRHFFLGSDPQSENIKQFKVKKTPNGRLETEEDPPCLGIDGEDDRVSEDFFSLSSAIPGLKSAVRRADVVDLTLPGALVPLADDGITTSIVVALNPAKPNESIKVLPPKQRYILMREVLQLIKDYRITLQAAFDRLRIGGWLVISVPHQFLAERKYRLPSRYGSSALRLYTPASLIAEIEEALDPTTYRVRLLRDDDNGYNYTSGIHERPEGNQRIIVAIQKLKRPIWADQLFEGDQPVEAFSPADRVVSKAEGPISTHILSPSPGEIGTILVIKLDHRGDYLMAVSAMAELRTRFPAAKITFVCGSWNADSSEKSGYFDEVLVLNFFGEDASLQREPKRDVVTQIFADMMKGRYFDLAIDMRFFDDTRDLLRHVGARFRAGFDRWNTFPWLDIVLTLPSPTLDGSAMQIDWPLDSFRCADKLRLPDQIILPPATLFGKPSITVFGPYKPLKAGKYKLELNLRSRRKAQKIAIDIVHTSACKCVFVSRVMVRPDGCDIIYFDLPEPADDFEIRITCPTWGNDPLEFSGAHLVRLGAIVGVHQREAMYLLIQLIYHRLTAPYVHEIAEEDI</sequence>
<dbReference type="GO" id="GO:0005829">
    <property type="term" value="C:cytosol"/>
    <property type="evidence" value="ECO:0007669"/>
    <property type="project" value="TreeGrafter"/>
</dbReference>
<dbReference type="InterPro" id="IPR051199">
    <property type="entry name" value="LPS_LOS_Heptosyltrfase"/>
</dbReference>